<evidence type="ECO:0000313" key="9">
    <source>
        <dbReference type="Proteomes" id="UP000437068"/>
    </source>
</evidence>
<organism evidence="2 8">
    <name type="scientific">Phytophthora fragariae</name>
    <dbReference type="NCBI Taxonomy" id="53985"/>
    <lineage>
        <taxon>Eukaryota</taxon>
        <taxon>Sar</taxon>
        <taxon>Stramenopiles</taxon>
        <taxon>Oomycota</taxon>
        <taxon>Peronosporomycetes</taxon>
        <taxon>Peronosporales</taxon>
        <taxon>Peronosporaceae</taxon>
        <taxon>Phytophthora</taxon>
    </lineage>
</organism>
<feature type="signal peptide" evidence="1">
    <location>
        <begin position="1"/>
        <end position="22"/>
    </location>
</feature>
<evidence type="ECO:0000313" key="13">
    <source>
        <dbReference type="Proteomes" id="UP000488956"/>
    </source>
</evidence>
<evidence type="ECO:0000313" key="10">
    <source>
        <dbReference type="Proteomes" id="UP000440732"/>
    </source>
</evidence>
<dbReference type="EMBL" id="QXFZ01006505">
    <property type="protein sequence ID" value="KAE9058531.1"/>
    <property type="molecule type" value="Genomic_DNA"/>
</dbReference>
<evidence type="ECO:0000313" key="5">
    <source>
        <dbReference type="EMBL" id="KAE9063589.1"/>
    </source>
</evidence>
<reference evidence="8 9" key="1">
    <citation type="submission" date="2018-08" db="EMBL/GenBank/DDBJ databases">
        <title>Genomic investigation of the strawberry pathogen Phytophthora fragariae indicates pathogenicity is determined by transcriptional variation in three key races.</title>
        <authorList>
            <person name="Adams T.M."/>
            <person name="Armitage A.D."/>
            <person name="Sobczyk M.K."/>
            <person name="Bates H.J."/>
            <person name="Dunwell J.M."/>
            <person name="Nellist C.F."/>
            <person name="Harrison R.J."/>
        </authorList>
    </citation>
    <scope>NUCLEOTIDE SEQUENCE [LARGE SCALE GENOMIC DNA]</scope>
    <source>
        <strain evidence="6 9">A4</strain>
        <strain evidence="5 10">NOV-5</strain>
        <strain evidence="3 11">NOV-71</strain>
        <strain evidence="7 12">NOV-77</strain>
        <strain evidence="2 8">NOV-9</strain>
        <strain evidence="4 13">ONT-3</strain>
    </source>
</reference>
<dbReference type="EMBL" id="QXGA01006306">
    <property type="protein sequence ID" value="KAE9063589.1"/>
    <property type="molecule type" value="Genomic_DNA"/>
</dbReference>
<feature type="chain" id="PRO_5036163479" evidence="1">
    <location>
        <begin position="23"/>
        <end position="52"/>
    </location>
</feature>
<comment type="caution">
    <text evidence="2">The sequence shown here is derived from an EMBL/GenBank/DDBJ whole genome shotgun (WGS) entry which is preliminary data.</text>
</comment>
<dbReference type="EMBL" id="QXGE01007128">
    <property type="protein sequence ID" value="KAE9263936.1"/>
    <property type="molecule type" value="Genomic_DNA"/>
</dbReference>
<keyword evidence="1" id="KW-0732">Signal</keyword>
<dbReference type="Proteomes" id="UP000440732">
    <property type="component" value="Unassembled WGS sequence"/>
</dbReference>
<evidence type="ECO:0000313" key="6">
    <source>
        <dbReference type="EMBL" id="KAE9263936.1"/>
    </source>
</evidence>
<dbReference type="AlphaFoldDB" id="A0A6A3DI04"/>
<evidence type="ECO:0000313" key="4">
    <source>
        <dbReference type="EMBL" id="KAE9059090.1"/>
    </source>
</evidence>
<evidence type="ECO:0000313" key="8">
    <source>
        <dbReference type="Proteomes" id="UP000429523"/>
    </source>
</evidence>
<dbReference type="EMBL" id="QXFY01006661">
    <property type="protein sequence ID" value="KAE9268114.1"/>
    <property type="molecule type" value="Genomic_DNA"/>
</dbReference>
<evidence type="ECO:0000313" key="7">
    <source>
        <dbReference type="EMBL" id="KAE9268114.1"/>
    </source>
</evidence>
<evidence type="ECO:0000313" key="3">
    <source>
        <dbReference type="EMBL" id="KAE9058531.1"/>
    </source>
</evidence>
<dbReference type="EMBL" id="QXGF01006009">
    <property type="protein sequence ID" value="KAE8918210.1"/>
    <property type="molecule type" value="Genomic_DNA"/>
</dbReference>
<dbReference type="Proteomes" id="UP000488956">
    <property type="component" value="Unassembled WGS sequence"/>
</dbReference>
<name>A0A6A3DI04_9STRA</name>
<dbReference type="Proteomes" id="UP000486351">
    <property type="component" value="Unassembled WGS sequence"/>
</dbReference>
<proteinExistence type="predicted"/>
<evidence type="ECO:0000256" key="1">
    <source>
        <dbReference type="SAM" id="SignalP"/>
    </source>
</evidence>
<gene>
    <name evidence="6" type="ORF">PF001_g31488</name>
    <name evidence="5" type="ORF">PF006_g30906</name>
    <name evidence="3" type="ORF">PF007_g31268</name>
    <name evidence="7" type="ORF">PF008_g31198</name>
    <name evidence="2" type="ORF">PF009_g31473</name>
    <name evidence="4" type="ORF">PF010_g30756</name>
</gene>
<dbReference type="Proteomes" id="UP000437068">
    <property type="component" value="Unassembled WGS sequence"/>
</dbReference>
<accession>A0A6A3DI04</accession>
<evidence type="ECO:0000313" key="2">
    <source>
        <dbReference type="EMBL" id="KAE8918210.1"/>
    </source>
</evidence>
<dbReference type="EMBL" id="QXFX01006167">
    <property type="protein sequence ID" value="KAE9059090.1"/>
    <property type="molecule type" value="Genomic_DNA"/>
</dbReference>
<sequence>MAGVFLPLVGVVANAYASVATGSSFSAVSVMCSGLSYRLYSRTRTPKTRNMT</sequence>
<dbReference type="Proteomes" id="UP000429523">
    <property type="component" value="Unassembled WGS sequence"/>
</dbReference>
<evidence type="ECO:0000313" key="12">
    <source>
        <dbReference type="Proteomes" id="UP000486351"/>
    </source>
</evidence>
<evidence type="ECO:0000313" key="11">
    <source>
        <dbReference type="Proteomes" id="UP000441208"/>
    </source>
</evidence>
<dbReference type="Proteomes" id="UP000441208">
    <property type="component" value="Unassembled WGS sequence"/>
</dbReference>
<protein>
    <submittedName>
        <fullName evidence="2">Uncharacterized protein</fullName>
    </submittedName>
</protein>